<reference evidence="1 2" key="1">
    <citation type="submission" date="2019-04" db="EMBL/GenBank/DDBJ databases">
        <title>Salmonella bacteriophage diversity and host specificity revealed by physiological characterization and whole genome sequencing.</title>
        <authorList>
            <person name="Fong K."/>
            <person name="Wang S."/>
            <person name="Delaquis P."/>
            <person name="Tremblay D."/>
            <person name="Moineau S."/>
            <person name="Levesque R."/>
            <person name="Goodridge L."/>
        </authorList>
    </citation>
    <scope>NUCLEOTIDE SEQUENCE [LARGE SCALE GENOMIC DNA]</scope>
</reference>
<protein>
    <submittedName>
        <fullName evidence="1">Uncharacterized protein</fullName>
    </submittedName>
</protein>
<evidence type="ECO:0000313" key="2">
    <source>
        <dbReference type="Proteomes" id="UP000322486"/>
    </source>
</evidence>
<proteinExistence type="predicted"/>
<dbReference type="EMBL" id="MK770410">
    <property type="protein sequence ID" value="QEG07564.1"/>
    <property type="molecule type" value="Genomic_DNA"/>
</dbReference>
<evidence type="ECO:0000313" key="1">
    <source>
        <dbReference type="EMBL" id="QEG07564.1"/>
    </source>
</evidence>
<name>A0A5B9N1I3_9CAUD</name>
<accession>A0A5B9N1I3</accession>
<dbReference type="RefSeq" id="YP_011630878.1">
    <property type="nucleotide sequence ID" value="NC_100739.1"/>
</dbReference>
<organism evidence="1 2">
    <name type="scientific">Salmonella phage SE3</name>
    <dbReference type="NCBI Taxonomy" id="2575327"/>
    <lineage>
        <taxon>Viruses</taxon>
        <taxon>Duplodnaviria</taxon>
        <taxon>Heunggongvirae</taxon>
        <taxon>Uroviricota</taxon>
        <taxon>Caudoviricetes</taxon>
        <taxon>Demerecviridae</taxon>
        <taxon>Markadamsvirinae</taxon>
        <taxon>Epseptimavirus</taxon>
        <taxon>Epseptimavirus SE3</taxon>
    </lineage>
</organism>
<keyword evidence="2" id="KW-1185">Reference proteome</keyword>
<sequence length="70" mass="8245">MMKTPITDIWLAVNTLTKEYVFIEYGQRYDQKMYNLILPVSANEVYDLILRSTEEQIDLVTKTAWKVADL</sequence>
<dbReference type="Proteomes" id="UP000322486">
    <property type="component" value="Segment"/>
</dbReference>